<feature type="transmembrane region" description="Helical" evidence="1">
    <location>
        <begin position="37"/>
        <end position="59"/>
    </location>
</feature>
<feature type="transmembrane region" description="Helical" evidence="1">
    <location>
        <begin position="248"/>
        <end position="266"/>
    </location>
</feature>
<feature type="transmembrane region" description="Helical" evidence="1">
    <location>
        <begin position="71"/>
        <end position="94"/>
    </location>
</feature>
<name>A0A4Q0VNT2_9BACI</name>
<protein>
    <submittedName>
        <fullName evidence="2">Uncharacterized protein</fullName>
    </submittedName>
</protein>
<dbReference type="OrthoDB" id="2942986at2"/>
<proteinExistence type="predicted"/>
<dbReference type="Proteomes" id="UP000290649">
    <property type="component" value="Unassembled WGS sequence"/>
</dbReference>
<dbReference type="EMBL" id="QOUX01000047">
    <property type="protein sequence ID" value="RXI96530.1"/>
    <property type="molecule type" value="Genomic_DNA"/>
</dbReference>
<evidence type="ECO:0000313" key="2">
    <source>
        <dbReference type="EMBL" id="RXI96530.1"/>
    </source>
</evidence>
<organism evidence="2 3">
    <name type="scientific">Anaerobacillus alkaliphilus</name>
    <dbReference type="NCBI Taxonomy" id="1548597"/>
    <lineage>
        <taxon>Bacteria</taxon>
        <taxon>Bacillati</taxon>
        <taxon>Bacillota</taxon>
        <taxon>Bacilli</taxon>
        <taxon>Bacillales</taxon>
        <taxon>Bacillaceae</taxon>
        <taxon>Anaerobacillus</taxon>
    </lineage>
</organism>
<reference evidence="2 3" key="1">
    <citation type="journal article" date="2019" name="Int. J. Syst. Evol. Microbiol.">
        <title>Anaerobacillus alkaliphilus sp. nov., a novel alkaliphilic and moderately halophilic bacterium.</title>
        <authorList>
            <person name="Borsodi A.K."/>
            <person name="Aszalos J.M."/>
            <person name="Bihari P."/>
            <person name="Nagy I."/>
            <person name="Schumann P."/>
            <person name="Sproer C."/>
            <person name="Kovacs A.L."/>
            <person name="Boka K."/>
            <person name="Dobosy P."/>
            <person name="Ovari M."/>
            <person name="Szili-Kovacs T."/>
            <person name="Toth E."/>
        </authorList>
    </citation>
    <scope>NUCLEOTIDE SEQUENCE [LARGE SCALE GENOMIC DNA]</scope>
    <source>
        <strain evidence="2 3">B16-10</strain>
    </source>
</reference>
<keyword evidence="1" id="KW-0472">Membrane</keyword>
<comment type="caution">
    <text evidence="2">The sequence shown here is derived from an EMBL/GenBank/DDBJ whole genome shotgun (WGS) entry which is preliminary data.</text>
</comment>
<gene>
    <name evidence="2" type="ORF">DS745_22745</name>
</gene>
<evidence type="ECO:0000256" key="1">
    <source>
        <dbReference type="SAM" id="Phobius"/>
    </source>
</evidence>
<keyword evidence="3" id="KW-1185">Reference proteome</keyword>
<feature type="transmembrane region" description="Helical" evidence="1">
    <location>
        <begin position="100"/>
        <end position="118"/>
    </location>
</feature>
<keyword evidence="1" id="KW-0812">Transmembrane</keyword>
<sequence>MFFGKNNRYPYLILLIIHSTLLLYTFAKVKNKKPLVVLLLSNMGLAYLFEYLILSFLHLYRYKPNFFKKKFLDDISGAILSQAVYVPFTALFITAFKLKWPVKMGFAIYFALIEKLFIKMGIFKKRGWKTRYTLVLIYLYFHVSDQWLRLLKKGNSIIQKFTLYNMVQFTGINSLVTLEMLHLLSFGRGKHHSLMEQHKMETSYSSIMSAIKTSFAYTESVAVKIGLLSVKNIIDRALRNMKLINIKSIFPITLIDVLLLSLGPVYKKWIEDIALSDGPNTQTDQEANGSR</sequence>
<evidence type="ECO:0000313" key="3">
    <source>
        <dbReference type="Proteomes" id="UP000290649"/>
    </source>
</evidence>
<dbReference type="AlphaFoldDB" id="A0A4Q0VNT2"/>
<dbReference type="RefSeq" id="WP_129080505.1">
    <property type="nucleotide sequence ID" value="NZ_QOUX01000047.1"/>
</dbReference>
<accession>A0A4Q0VNT2</accession>
<keyword evidence="1" id="KW-1133">Transmembrane helix</keyword>